<feature type="chain" id="PRO_5012686751" description="Outer membrane protein beta-barrel domain-containing protein" evidence="1">
    <location>
        <begin position="20"/>
        <end position="794"/>
    </location>
</feature>
<dbReference type="Proteomes" id="UP000192796">
    <property type="component" value="Unassembled WGS sequence"/>
</dbReference>
<dbReference type="Pfam" id="PF13715">
    <property type="entry name" value="CarbopepD_reg_2"/>
    <property type="match status" value="1"/>
</dbReference>
<dbReference type="PROSITE" id="PS51257">
    <property type="entry name" value="PROKAR_LIPOPROTEIN"/>
    <property type="match status" value="1"/>
</dbReference>
<name>A0A1V9FEP5_9BACT</name>
<keyword evidence="4" id="KW-1185">Reference proteome</keyword>
<dbReference type="STRING" id="1703345.A3860_09580"/>
<sequence length="794" mass="86793">MRKLPVLFALITISCPLFAQRIGGVVSDAATRQPLAWVTISVLKATDTTSLVKGTLAAENGSYLLDHLKPGNYLLAAQMMGYARQLIPVELATTDTTINIRLTAETKQLVVVTVRASKPLVEHRPDKLVFNIENSIVAAGNDALELLKMTPMVMVSANNSIRLKGKDNVLVMLDGKIVPGETLADVLQSMSPEQISKIELVTTPSASSDASATGGIINIITKKGTGRGLNGLVNASAVESRYGKYNGGISLNYRREKINVYSTVNGRDGKAYKNEEITRALNAGNGLLQTLEMPTELFRNARATTGKLGVDYTLNPSNTIGLSVDGIFSRSNNNAIAVSSFKNDTNDADSILTSKSRPANNTNYTNYDLYFKSKLNARGDQLALDLNQTHFNSDTRQIVNTTIVDVKGGTPDRYASSFNSTRAIIDITNAQADYSLTIKPGFSLGTGCKDVFTRSANRSANEQENGLNPEPAQNETSYKENIFAGYLVLTRQLKTVRVQAGLRAEHTNAWLSSTGLHSSYLDWFPSALVSKKITDKYQVTLSYTCRINRPAYKALIPFVIPIDRYSQEKGNPGLKPEYTNSFELVNSIGKMIFTLAYTHTRDAIADFIEQDPQTRIWTFTKGNFSRRENVDGTLVLPVTIARWFTTDNTLQGFYSSFADKSGKVGGADYDQGKFSCTINSINTFSLPLNLKADLTAIYNSAYIDGLYQISGSSMINVGLSRAFFERKLNAKLAVNDIFHNGGYHLSSGTGSIHLTGHQYTDSRQFVLAVSYKFGKTASPNSRGGNEDAKGRLNL</sequence>
<organism evidence="3 4">
    <name type="scientific">Niastella vici</name>
    <dbReference type="NCBI Taxonomy" id="1703345"/>
    <lineage>
        <taxon>Bacteria</taxon>
        <taxon>Pseudomonadati</taxon>
        <taxon>Bacteroidota</taxon>
        <taxon>Chitinophagia</taxon>
        <taxon>Chitinophagales</taxon>
        <taxon>Chitinophagaceae</taxon>
        <taxon>Niastella</taxon>
    </lineage>
</organism>
<dbReference type="SUPFAM" id="SSF49464">
    <property type="entry name" value="Carboxypeptidase regulatory domain-like"/>
    <property type="match status" value="1"/>
</dbReference>
<dbReference type="SUPFAM" id="SSF56935">
    <property type="entry name" value="Porins"/>
    <property type="match status" value="1"/>
</dbReference>
<dbReference type="InterPro" id="IPR008969">
    <property type="entry name" value="CarboxyPept-like_regulatory"/>
</dbReference>
<gene>
    <name evidence="3" type="ORF">A3860_09580</name>
</gene>
<feature type="signal peptide" evidence="1">
    <location>
        <begin position="1"/>
        <end position="19"/>
    </location>
</feature>
<proteinExistence type="predicted"/>
<dbReference type="RefSeq" id="WP_081155788.1">
    <property type="nucleotide sequence ID" value="NZ_LVYD01000124.1"/>
</dbReference>
<dbReference type="EMBL" id="LVYD01000124">
    <property type="protein sequence ID" value="OQP56825.1"/>
    <property type="molecule type" value="Genomic_DNA"/>
</dbReference>
<dbReference type="Gene3D" id="2.170.130.10">
    <property type="entry name" value="TonB-dependent receptor, plug domain"/>
    <property type="match status" value="1"/>
</dbReference>
<evidence type="ECO:0000313" key="3">
    <source>
        <dbReference type="EMBL" id="OQP56825.1"/>
    </source>
</evidence>
<feature type="domain" description="Outer membrane protein beta-barrel" evidence="2">
    <location>
        <begin position="374"/>
        <end position="771"/>
    </location>
</feature>
<reference evidence="3 4" key="1">
    <citation type="submission" date="2016-03" db="EMBL/GenBank/DDBJ databases">
        <title>Niastella vici sp. nov., isolated from farmland soil.</title>
        <authorList>
            <person name="Chen L."/>
            <person name="Wang D."/>
            <person name="Yang S."/>
            <person name="Wang G."/>
        </authorList>
    </citation>
    <scope>NUCLEOTIDE SEQUENCE [LARGE SCALE GENOMIC DNA]</scope>
    <source>
        <strain evidence="3 4">DJ57</strain>
    </source>
</reference>
<evidence type="ECO:0000256" key="1">
    <source>
        <dbReference type="SAM" id="SignalP"/>
    </source>
</evidence>
<dbReference type="AlphaFoldDB" id="A0A1V9FEP5"/>
<comment type="caution">
    <text evidence="3">The sequence shown here is derived from an EMBL/GenBank/DDBJ whole genome shotgun (WGS) entry which is preliminary data.</text>
</comment>
<dbReference type="InterPro" id="IPR041700">
    <property type="entry name" value="OMP_b-brl_3"/>
</dbReference>
<evidence type="ECO:0000259" key="2">
    <source>
        <dbReference type="Pfam" id="PF14905"/>
    </source>
</evidence>
<accession>A0A1V9FEP5</accession>
<dbReference type="Pfam" id="PF14905">
    <property type="entry name" value="OMP_b-brl_3"/>
    <property type="match status" value="1"/>
</dbReference>
<dbReference type="Gene3D" id="2.60.40.1120">
    <property type="entry name" value="Carboxypeptidase-like, regulatory domain"/>
    <property type="match status" value="1"/>
</dbReference>
<dbReference type="OrthoDB" id="905812at2"/>
<dbReference type="InterPro" id="IPR037066">
    <property type="entry name" value="Plug_dom_sf"/>
</dbReference>
<dbReference type="PANTHER" id="PTHR40980:SF4">
    <property type="entry name" value="TONB-DEPENDENT RECEPTOR-LIKE BETA-BARREL DOMAIN-CONTAINING PROTEIN"/>
    <property type="match status" value="1"/>
</dbReference>
<evidence type="ECO:0000313" key="4">
    <source>
        <dbReference type="Proteomes" id="UP000192796"/>
    </source>
</evidence>
<protein>
    <recommendedName>
        <fullName evidence="2">Outer membrane protein beta-barrel domain-containing protein</fullName>
    </recommendedName>
</protein>
<dbReference type="PANTHER" id="PTHR40980">
    <property type="entry name" value="PLUG DOMAIN-CONTAINING PROTEIN"/>
    <property type="match status" value="1"/>
</dbReference>
<keyword evidence="1" id="KW-0732">Signal</keyword>